<protein>
    <submittedName>
        <fullName evidence="1">Uncharacterized protein</fullName>
    </submittedName>
</protein>
<keyword evidence="2" id="KW-1185">Reference proteome</keyword>
<name>A0A2I6UG35_9CAUD</name>
<organism evidence="1 2">
    <name type="scientific">Salinibacter phage M1EM-1</name>
    <dbReference type="NCBI Taxonomy" id="2681616"/>
    <lineage>
        <taxon>Viruses</taxon>
        <taxon>Duplodnaviria</taxon>
        <taxon>Heunggongvirae</taxon>
        <taxon>Uroviricota</taxon>
        <taxon>Caudoviricetes</taxon>
        <taxon>Holosalinivirus</taxon>
        <taxon>Holosalinivirus M1EM1</taxon>
    </lineage>
</organism>
<dbReference type="GeneID" id="40236129"/>
<dbReference type="RefSeq" id="YP_009639338.1">
    <property type="nucleotide sequence ID" value="NC_042348.1"/>
</dbReference>
<evidence type="ECO:0000313" key="1">
    <source>
        <dbReference type="EMBL" id="AUO78949.1"/>
    </source>
</evidence>
<dbReference type="KEGG" id="vg:40236129"/>
<reference evidence="1 2" key="1">
    <citation type="submission" date="2017-07" db="EMBL/GenBank/DDBJ databases">
        <title>Characterization of ecologically diverse viruses infecting co-occurring strains of cosmopolitan hyperhalophilic Bacteroidetes.</title>
        <authorList>
            <person name="Villamor J."/>
            <person name="Ramos-Barbero M.D."/>
            <person name="Gonzalez-Torres P."/>
            <person name="Gabaldon T."/>
            <person name="Rollesso-Mora R."/>
            <person name="Meseguer I."/>
            <person name="Martinez-Garcia M."/>
            <person name="Santos F."/>
            <person name="Anton J."/>
        </authorList>
    </citation>
    <scope>NUCLEOTIDE SEQUENCE [LARGE SCALE GENOMIC DNA]</scope>
</reference>
<accession>A0A2I6UG35</accession>
<proteinExistence type="predicted"/>
<dbReference type="Proteomes" id="UP000259847">
    <property type="component" value="Segment"/>
</dbReference>
<sequence>MTTIRQLHEGLKVLSQYQEPETSVYANDRRIDAGDTPPQKMTEKDRDTLDELGWMWDPIFNTWFIFTYTP</sequence>
<evidence type="ECO:0000313" key="2">
    <source>
        <dbReference type="Proteomes" id="UP000259847"/>
    </source>
</evidence>
<dbReference type="EMBL" id="MF580955">
    <property type="protein sequence ID" value="AUO78949.1"/>
    <property type="molecule type" value="Genomic_DNA"/>
</dbReference>